<organism evidence="2 3">
    <name type="scientific">Chitinophaga rupis</name>
    <dbReference type="NCBI Taxonomy" id="573321"/>
    <lineage>
        <taxon>Bacteria</taxon>
        <taxon>Pseudomonadati</taxon>
        <taxon>Bacteroidota</taxon>
        <taxon>Chitinophagia</taxon>
        <taxon>Chitinophagales</taxon>
        <taxon>Chitinophagaceae</taxon>
        <taxon>Chitinophaga</taxon>
    </lineage>
</organism>
<keyword evidence="3" id="KW-1185">Reference proteome</keyword>
<evidence type="ECO:0000313" key="3">
    <source>
        <dbReference type="Proteomes" id="UP000198984"/>
    </source>
</evidence>
<proteinExistence type="predicted"/>
<protein>
    <submittedName>
        <fullName evidence="2">Uncharacterized protein</fullName>
    </submittedName>
</protein>
<dbReference type="OrthoDB" id="653318at2"/>
<accession>A0A1H7UYK5</accession>
<keyword evidence="1" id="KW-0732">Signal</keyword>
<gene>
    <name evidence="2" type="ORF">SAMN04488505_103153</name>
</gene>
<dbReference type="RefSeq" id="WP_089912434.1">
    <property type="nucleotide sequence ID" value="NZ_FOBB01000003.1"/>
</dbReference>
<name>A0A1H7UYK5_9BACT</name>
<feature type="signal peptide" evidence="1">
    <location>
        <begin position="1"/>
        <end position="18"/>
    </location>
</feature>
<dbReference type="EMBL" id="FOBB01000003">
    <property type="protein sequence ID" value="SEM02052.1"/>
    <property type="molecule type" value="Genomic_DNA"/>
</dbReference>
<reference evidence="2 3" key="1">
    <citation type="submission" date="2016-10" db="EMBL/GenBank/DDBJ databases">
        <authorList>
            <person name="de Groot N.N."/>
        </authorList>
    </citation>
    <scope>NUCLEOTIDE SEQUENCE [LARGE SCALE GENOMIC DNA]</scope>
    <source>
        <strain evidence="2 3">DSM 21039</strain>
    </source>
</reference>
<evidence type="ECO:0000313" key="2">
    <source>
        <dbReference type="EMBL" id="SEM02052.1"/>
    </source>
</evidence>
<sequence>MKYLFLFAGLVLSLSVWAQDTALTVYTGKYTFPAGSSITESLVEVKDGKLFVSSTLGSATLTRQQADTFSVDEYGGQIAFLRSNEKVTGIKVNIPAANLDLEGVKADSTGAAASAQAPFVNTANLQANGDGNGLNCYSITYTWSALPLNKDILFPEEQGH</sequence>
<feature type="chain" id="PRO_5011674566" evidence="1">
    <location>
        <begin position="19"/>
        <end position="160"/>
    </location>
</feature>
<evidence type="ECO:0000256" key="1">
    <source>
        <dbReference type="SAM" id="SignalP"/>
    </source>
</evidence>
<dbReference type="AlphaFoldDB" id="A0A1H7UYK5"/>
<dbReference type="Proteomes" id="UP000198984">
    <property type="component" value="Unassembled WGS sequence"/>
</dbReference>